<reference evidence="1" key="2">
    <citation type="submission" date="2023-07" db="EMBL/GenBank/DDBJ databases">
        <authorList>
            <consortium name="Lawrence Berkeley National Laboratory"/>
            <person name="Haridas S."/>
            <person name="Hensen N."/>
            <person name="Bonometti L."/>
            <person name="Westerberg I."/>
            <person name="Brannstrom I.O."/>
            <person name="Guillou S."/>
            <person name="Cros-Aarteil S."/>
            <person name="Calhoun S."/>
            <person name="Kuo A."/>
            <person name="Mondo S."/>
            <person name="Pangilinan J."/>
            <person name="Riley R."/>
            <person name="LaButti K."/>
            <person name="Andreopoulos B."/>
            <person name="Lipzen A."/>
            <person name="Chen C."/>
            <person name="Yanf M."/>
            <person name="Daum C."/>
            <person name="Ng V."/>
            <person name="Clum A."/>
            <person name="Steindorff A."/>
            <person name="Ohm R."/>
            <person name="Martin F."/>
            <person name="Silar P."/>
            <person name="Natvig D."/>
            <person name="Lalanne C."/>
            <person name="Gautier V."/>
            <person name="Ament-velasquez S.L."/>
            <person name="Kruys A."/>
            <person name="Hutchinson M.I."/>
            <person name="Powell A.J."/>
            <person name="Barry K."/>
            <person name="Miller A.N."/>
            <person name="Grigoriev I.V."/>
            <person name="Debuchy R."/>
            <person name="Gladieux P."/>
            <person name="Thoren M.H."/>
            <person name="Johannesson H."/>
        </authorList>
    </citation>
    <scope>NUCLEOTIDE SEQUENCE</scope>
    <source>
        <strain evidence="1">FGSC 1904</strain>
    </source>
</reference>
<protein>
    <submittedName>
        <fullName evidence="1">Uncharacterized protein</fullName>
    </submittedName>
</protein>
<name>A0AAE0U2A9_SORBR</name>
<dbReference type="Proteomes" id="UP001281003">
    <property type="component" value="Unassembled WGS sequence"/>
</dbReference>
<evidence type="ECO:0000313" key="2">
    <source>
        <dbReference type="Proteomes" id="UP001281003"/>
    </source>
</evidence>
<dbReference type="EMBL" id="JAUTDP010000016">
    <property type="protein sequence ID" value="KAK3388388.1"/>
    <property type="molecule type" value="Genomic_DNA"/>
</dbReference>
<proteinExistence type="predicted"/>
<evidence type="ECO:0000313" key="1">
    <source>
        <dbReference type="EMBL" id="KAK3388388.1"/>
    </source>
</evidence>
<reference evidence="1" key="1">
    <citation type="journal article" date="2023" name="Mol. Phylogenet. Evol.">
        <title>Genome-scale phylogeny and comparative genomics of the fungal order Sordariales.</title>
        <authorList>
            <person name="Hensen N."/>
            <person name="Bonometti L."/>
            <person name="Westerberg I."/>
            <person name="Brannstrom I.O."/>
            <person name="Guillou S."/>
            <person name="Cros-Aarteil S."/>
            <person name="Calhoun S."/>
            <person name="Haridas S."/>
            <person name="Kuo A."/>
            <person name="Mondo S."/>
            <person name="Pangilinan J."/>
            <person name="Riley R."/>
            <person name="LaButti K."/>
            <person name="Andreopoulos B."/>
            <person name="Lipzen A."/>
            <person name="Chen C."/>
            <person name="Yan M."/>
            <person name="Daum C."/>
            <person name="Ng V."/>
            <person name="Clum A."/>
            <person name="Steindorff A."/>
            <person name="Ohm R.A."/>
            <person name="Martin F."/>
            <person name="Silar P."/>
            <person name="Natvig D.O."/>
            <person name="Lalanne C."/>
            <person name="Gautier V."/>
            <person name="Ament-Velasquez S.L."/>
            <person name="Kruys A."/>
            <person name="Hutchinson M.I."/>
            <person name="Powell A.J."/>
            <person name="Barry K."/>
            <person name="Miller A.N."/>
            <person name="Grigoriev I.V."/>
            <person name="Debuchy R."/>
            <person name="Gladieux P."/>
            <person name="Hiltunen Thoren M."/>
            <person name="Johannesson H."/>
        </authorList>
    </citation>
    <scope>NUCLEOTIDE SEQUENCE</scope>
    <source>
        <strain evidence="1">FGSC 1904</strain>
    </source>
</reference>
<dbReference type="AlphaFoldDB" id="A0AAE0U2A9"/>
<keyword evidence="2" id="KW-1185">Reference proteome</keyword>
<accession>A0AAE0U2A9</accession>
<comment type="caution">
    <text evidence="1">The sequence shown here is derived from an EMBL/GenBank/DDBJ whole genome shotgun (WGS) entry which is preliminary data.</text>
</comment>
<gene>
    <name evidence="1" type="ORF">B0T20DRAFT_397900</name>
</gene>
<organism evidence="1 2">
    <name type="scientific">Sordaria brevicollis</name>
    <dbReference type="NCBI Taxonomy" id="83679"/>
    <lineage>
        <taxon>Eukaryota</taxon>
        <taxon>Fungi</taxon>
        <taxon>Dikarya</taxon>
        <taxon>Ascomycota</taxon>
        <taxon>Pezizomycotina</taxon>
        <taxon>Sordariomycetes</taxon>
        <taxon>Sordariomycetidae</taxon>
        <taxon>Sordariales</taxon>
        <taxon>Sordariaceae</taxon>
        <taxon>Sordaria</taxon>
    </lineage>
</organism>
<sequence>MDETMKLPEVKNAVYNNTALDLIPVVKLKEDLDNIPEWEHSVRFYFRYQKHLAYIGEQVDEHTPYIRTHDHLKSDGSEDTHRRRLFIYSLIWKSAEAAISPPKAALPGFISDQNYELRSKIRENREHDPKLLWDSICALGASRLPPI</sequence>